<name>A0A9D2IHI6_9FIRM</name>
<keyword evidence="2" id="KW-0732">Signal</keyword>
<accession>A0A9D2IHI6</accession>
<feature type="chain" id="PRO_5038386933" evidence="2">
    <location>
        <begin position="22"/>
        <end position="669"/>
    </location>
</feature>
<dbReference type="InterPro" id="IPR032675">
    <property type="entry name" value="LRR_dom_sf"/>
</dbReference>
<evidence type="ECO:0000256" key="2">
    <source>
        <dbReference type="SAM" id="SignalP"/>
    </source>
</evidence>
<dbReference type="PANTHER" id="PTHR45661">
    <property type="entry name" value="SURFACE ANTIGEN"/>
    <property type="match status" value="1"/>
</dbReference>
<dbReference type="PROSITE" id="PS51257">
    <property type="entry name" value="PROKAR_LIPOPROTEIN"/>
    <property type="match status" value="1"/>
</dbReference>
<dbReference type="PANTHER" id="PTHR45661:SF3">
    <property type="entry name" value="IG-LIKE DOMAIN-CONTAINING PROTEIN"/>
    <property type="match status" value="1"/>
</dbReference>
<feature type="region of interest" description="Disordered" evidence="1">
    <location>
        <begin position="42"/>
        <end position="74"/>
    </location>
</feature>
<dbReference type="InterPro" id="IPR053139">
    <property type="entry name" value="Surface_bspA-like"/>
</dbReference>
<gene>
    <name evidence="3" type="ORF">H9726_03265</name>
</gene>
<dbReference type="Gene3D" id="3.80.10.10">
    <property type="entry name" value="Ribonuclease Inhibitor"/>
    <property type="match status" value="2"/>
</dbReference>
<feature type="signal peptide" evidence="2">
    <location>
        <begin position="1"/>
        <end position="21"/>
    </location>
</feature>
<proteinExistence type="predicted"/>
<evidence type="ECO:0000256" key="1">
    <source>
        <dbReference type="SAM" id="MobiDB-lite"/>
    </source>
</evidence>
<dbReference type="EMBL" id="DXCF01000018">
    <property type="protein sequence ID" value="HIZ09489.1"/>
    <property type="molecule type" value="Genomic_DNA"/>
</dbReference>
<evidence type="ECO:0000313" key="3">
    <source>
        <dbReference type="EMBL" id="HIZ09489.1"/>
    </source>
</evidence>
<dbReference type="InterPro" id="IPR026906">
    <property type="entry name" value="LRR_5"/>
</dbReference>
<sequence length="669" mass="72337">MKKVLSLVVAALCFCAAGLFSSCGDTADRAFYAGETGEQISEEIPVVRPPQSGETDAEDGKEEETADFPEKEQEGCTHGGHIWGAWQTVFSAGCDKNGLKICHCTECGASKAEIIPALSHTAEKQIYNQSVHWSICGRCGEVFGREEHTFGGEVCGGCGFACDFTQGLEYEKIEGREEYRVTGDGGFVGEELVVPATYKGLPVTEVGDYAFSYADARKIALPESVQRVGYQAFSRCSAKEIVLPQKMQSLGDAAFYYCMELQKINLPDGIDRVGDSAFSYCISLREITIPDSVIEIGYEAFDHCSLLTRVTLGKNLERIDYAFFRCDRLFEVYNRSVLPVAADGTNKYGGLAKNAKNLYEIGTGYSKINTTENGIRYFTDTDKVYLLDYYGTETEIALPETIGGKPCVPAIYAFNDAENIRKLTVPGSIKNIPYNCFSGMPDLTEVILEEGVESIDSGCFLSAGLTKAELPASLISLAGRSFGGNVTQISVAAGNPVYESVGNCVIETASKTLVWGCAASVIPDDGSVTSIGSYAFSGLSQLKEIVIPASVKEIGGSAFYSSGLEKVVLSEGLETIGMFAFSYCEHLSEINIPSSVKTIYTSAFYAANVERAEFAAADGWKVFQNPDQAPVTEIGEEILSDPAAAAGQFGYWAEIFYIRNQHAAFVRSI</sequence>
<reference evidence="3" key="1">
    <citation type="journal article" date="2021" name="PeerJ">
        <title>Extensive microbial diversity within the chicken gut microbiome revealed by metagenomics and culture.</title>
        <authorList>
            <person name="Gilroy R."/>
            <person name="Ravi A."/>
            <person name="Getino M."/>
            <person name="Pursley I."/>
            <person name="Horton D.L."/>
            <person name="Alikhan N.F."/>
            <person name="Baker D."/>
            <person name="Gharbi K."/>
            <person name="Hall N."/>
            <person name="Watson M."/>
            <person name="Adriaenssens E.M."/>
            <person name="Foster-Nyarko E."/>
            <person name="Jarju S."/>
            <person name="Secka A."/>
            <person name="Antonio M."/>
            <person name="Oren A."/>
            <person name="Chaudhuri R.R."/>
            <person name="La Ragione R."/>
            <person name="Hildebrand F."/>
            <person name="Pallen M.J."/>
        </authorList>
    </citation>
    <scope>NUCLEOTIDE SEQUENCE</scope>
    <source>
        <strain evidence="3">CHK192-19661</strain>
    </source>
</reference>
<comment type="caution">
    <text evidence="3">The sequence shown here is derived from an EMBL/GenBank/DDBJ whole genome shotgun (WGS) entry which is preliminary data.</text>
</comment>
<dbReference type="SUPFAM" id="SSF52058">
    <property type="entry name" value="L domain-like"/>
    <property type="match status" value="1"/>
</dbReference>
<dbReference type="Proteomes" id="UP000824025">
    <property type="component" value="Unassembled WGS sequence"/>
</dbReference>
<organism evidence="3 4">
    <name type="scientific">Candidatus Borkfalkia avicola</name>
    <dbReference type="NCBI Taxonomy" id="2838503"/>
    <lineage>
        <taxon>Bacteria</taxon>
        <taxon>Bacillati</taxon>
        <taxon>Bacillota</taxon>
        <taxon>Clostridia</taxon>
        <taxon>Christensenellales</taxon>
        <taxon>Christensenellaceae</taxon>
        <taxon>Candidatus Borkfalkia</taxon>
    </lineage>
</organism>
<feature type="compositionally biased region" description="Acidic residues" evidence="1">
    <location>
        <begin position="55"/>
        <end position="67"/>
    </location>
</feature>
<evidence type="ECO:0000313" key="4">
    <source>
        <dbReference type="Proteomes" id="UP000824025"/>
    </source>
</evidence>
<dbReference type="Pfam" id="PF13306">
    <property type="entry name" value="LRR_5"/>
    <property type="match status" value="3"/>
</dbReference>
<protein>
    <submittedName>
        <fullName evidence="3">Leucine-rich repeat domain-containing protein</fullName>
    </submittedName>
</protein>
<reference evidence="3" key="2">
    <citation type="submission" date="2021-04" db="EMBL/GenBank/DDBJ databases">
        <authorList>
            <person name="Gilroy R."/>
        </authorList>
    </citation>
    <scope>NUCLEOTIDE SEQUENCE</scope>
    <source>
        <strain evidence="3">CHK192-19661</strain>
    </source>
</reference>
<dbReference type="AlphaFoldDB" id="A0A9D2IHI6"/>